<accession>A0A840WI86</accession>
<feature type="transmembrane region" description="Helical" evidence="2">
    <location>
        <begin position="210"/>
        <end position="233"/>
    </location>
</feature>
<keyword evidence="2" id="KW-1133">Transmembrane helix</keyword>
<feature type="transmembrane region" description="Helical" evidence="2">
    <location>
        <begin position="70"/>
        <end position="93"/>
    </location>
</feature>
<feature type="transmembrane region" description="Helical" evidence="2">
    <location>
        <begin position="114"/>
        <end position="147"/>
    </location>
</feature>
<dbReference type="Proteomes" id="UP000579647">
    <property type="component" value="Unassembled WGS sequence"/>
</dbReference>
<sequence>MRKQSRPSETGPAAALRPSPALRPGRSLAPDLSRGFMLLFIALVNAQFFLTHSDTVRGLADQLLLLVQGTLVNGRAIPLFSLLFGYGTVWIMRRVIDSGGGWVHARVVLRRRGFWMLVIGLLHGVLLLPVDIIGAYGLGLLLFVGFLRVRDSVTLWSAAAFALASAVLTTALSLADASSSAPGAEESAAAAPSLVETGFLAASSERFAEWTLYTPVTLLLVVMPPMLLGMWAGRRGILERPREHRTLLVRVAVIGLGVAVLAGLPDALVTAQFLAEPGQVALMSLWIVHDLAGWAGGPGWAALLALAAMRLTERAARRAGAPGTGGAGISPETAPLGPVTTAIAAVGERSMSCYLAQALVFTLVFAPYGLGLGATVSASAAALVAVLTWLLTMVLADVSRRFGLRGPAEVVLRKLTYARTRLPSSPDRRG</sequence>
<reference evidence="4 5" key="1">
    <citation type="submission" date="2020-08" db="EMBL/GenBank/DDBJ databases">
        <title>Sequencing the genomes of 1000 actinobacteria strains.</title>
        <authorList>
            <person name="Klenk H.-P."/>
        </authorList>
    </citation>
    <scope>NUCLEOTIDE SEQUENCE [LARGE SCALE GENOMIC DNA]</scope>
    <source>
        <strain evidence="4 5">DSM 44598</strain>
    </source>
</reference>
<dbReference type="EMBL" id="JACHDO010000001">
    <property type="protein sequence ID" value="MBB5495744.1"/>
    <property type="molecule type" value="Genomic_DNA"/>
</dbReference>
<feature type="region of interest" description="Disordered" evidence="1">
    <location>
        <begin position="1"/>
        <end position="22"/>
    </location>
</feature>
<organism evidence="4 5">
    <name type="scientific">Nocardiopsis metallicus</name>
    <dbReference type="NCBI Taxonomy" id="179819"/>
    <lineage>
        <taxon>Bacteria</taxon>
        <taxon>Bacillati</taxon>
        <taxon>Actinomycetota</taxon>
        <taxon>Actinomycetes</taxon>
        <taxon>Streptosporangiales</taxon>
        <taxon>Nocardiopsidaceae</taxon>
        <taxon>Nocardiopsis</taxon>
    </lineage>
</organism>
<dbReference type="InterPro" id="IPR007349">
    <property type="entry name" value="DUF418"/>
</dbReference>
<feature type="domain" description="DUF418" evidence="3">
    <location>
        <begin position="232"/>
        <end position="315"/>
    </location>
</feature>
<feature type="domain" description="DUF418" evidence="3">
    <location>
        <begin position="337"/>
        <end position="418"/>
    </location>
</feature>
<dbReference type="AlphaFoldDB" id="A0A840WI86"/>
<dbReference type="InterPro" id="IPR052529">
    <property type="entry name" value="Bact_Transport_Assoc"/>
</dbReference>
<evidence type="ECO:0000313" key="4">
    <source>
        <dbReference type="EMBL" id="MBB5495744.1"/>
    </source>
</evidence>
<feature type="transmembrane region" description="Helical" evidence="2">
    <location>
        <begin position="284"/>
        <end position="308"/>
    </location>
</feature>
<name>A0A840WI86_9ACTN</name>
<dbReference type="RefSeq" id="WP_246420625.1">
    <property type="nucleotide sequence ID" value="NZ_BAAAKM010000028.1"/>
</dbReference>
<keyword evidence="2" id="KW-0812">Transmembrane</keyword>
<evidence type="ECO:0000256" key="2">
    <source>
        <dbReference type="SAM" id="Phobius"/>
    </source>
</evidence>
<feature type="transmembrane region" description="Helical" evidence="2">
    <location>
        <begin position="153"/>
        <end position="175"/>
    </location>
</feature>
<feature type="transmembrane region" description="Helical" evidence="2">
    <location>
        <begin position="353"/>
        <end position="370"/>
    </location>
</feature>
<protein>
    <submittedName>
        <fullName evidence="4">Putative membrane protein YeiB</fullName>
    </submittedName>
</protein>
<proteinExistence type="predicted"/>
<feature type="transmembrane region" description="Helical" evidence="2">
    <location>
        <begin position="245"/>
        <end position="264"/>
    </location>
</feature>
<keyword evidence="2" id="KW-0472">Membrane</keyword>
<comment type="caution">
    <text evidence="4">The sequence shown here is derived from an EMBL/GenBank/DDBJ whole genome shotgun (WGS) entry which is preliminary data.</text>
</comment>
<evidence type="ECO:0000313" key="5">
    <source>
        <dbReference type="Proteomes" id="UP000579647"/>
    </source>
</evidence>
<gene>
    <name evidence="4" type="ORF">HNR07_006881</name>
</gene>
<evidence type="ECO:0000259" key="3">
    <source>
        <dbReference type="Pfam" id="PF04235"/>
    </source>
</evidence>
<dbReference type="Pfam" id="PF04235">
    <property type="entry name" value="DUF418"/>
    <property type="match status" value="2"/>
</dbReference>
<dbReference type="PANTHER" id="PTHR30590:SF2">
    <property type="entry name" value="INNER MEMBRANE PROTEIN"/>
    <property type="match status" value="1"/>
</dbReference>
<evidence type="ECO:0000256" key="1">
    <source>
        <dbReference type="SAM" id="MobiDB-lite"/>
    </source>
</evidence>
<feature type="transmembrane region" description="Helical" evidence="2">
    <location>
        <begin position="376"/>
        <end position="396"/>
    </location>
</feature>
<keyword evidence="5" id="KW-1185">Reference proteome</keyword>
<feature type="compositionally biased region" description="Low complexity" evidence="1">
    <location>
        <begin position="11"/>
        <end position="22"/>
    </location>
</feature>
<dbReference type="PANTHER" id="PTHR30590">
    <property type="entry name" value="INNER MEMBRANE PROTEIN"/>
    <property type="match status" value="1"/>
</dbReference>